<comment type="caution">
    <text evidence="10">The sequence shown here is derived from an EMBL/GenBank/DDBJ whole genome shotgun (WGS) entry which is preliminary data.</text>
</comment>
<dbReference type="EC" id="2.1.1.137" evidence="4"/>
<evidence type="ECO:0000256" key="2">
    <source>
        <dbReference type="ARBA" id="ARBA00022691"/>
    </source>
</evidence>
<organism evidence="10 11">
    <name type="scientific">Geobacter argillaceus</name>
    <dbReference type="NCBI Taxonomy" id="345631"/>
    <lineage>
        <taxon>Bacteria</taxon>
        <taxon>Pseudomonadati</taxon>
        <taxon>Thermodesulfobacteriota</taxon>
        <taxon>Desulfuromonadia</taxon>
        <taxon>Geobacterales</taxon>
        <taxon>Geobacteraceae</taxon>
        <taxon>Geobacter</taxon>
    </lineage>
</organism>
<dbReference type="Gene3D" id="3.40.5.100">
    <property type="match status" value="1"/>
</dbReference>
<dbReference type="Proteomes" id="UP000319449">
    <property type="component" value="Unassembled WGS sequence"/>
</dbReference>
<dbReference type="GO" id="GO:0030791">
    <property type="term" value="F:arsenite methyltransferase activity"/>
    <property type="evidence" value="ECO:0007669"/>
    <property type="project" value="UniProtKB-EC"/>
</dbReference>
<evidence type="ECO:0000256" key="8">
    <source>
        <dbReference type="ARBA" id="ARBA00048428"/>
    </source>
</evidence>
<dbReference type="CDD" id="cd02440">
    <property type="entry name" value="AdoMet_MTases"/>
    <property type="match status" value="1"/>
</dbReference>
<dbReference type="InterPro" id="IPR025714">
    <property type="entry name" value="Methyltranfer_dom"/>
</dbReference>
<comment type="catalytic activity">
    <reaction evidence="8">
        <text>arsenic triglutathione + 3 [thioredoxin]-dithiol + 3 S-adenosyl-L-methionine = trimethylarsine + 3 [thioredoxin]-disulfide + 3 glutathione + 3 S-adenosyl-L-homocysteine + 3 H(+)</text>
        <dbReference type="Rhea" id="RHEA:69432"/>
        <dbReference type="Rhea" id="RHEA-COMP:10698"/>
        <dbReference type="Rhea" id="RHEA-COMP:10700"/>
        <dbReference type="ChEBI" id="CHEBI:15378"/>
        <dbReference type="ChEBI" id="CHEBI:27130"/>
        <dbReference type="ChEBI" id="CHEBI:29950"/>
        <dbReference type="ChEBI" id="CHEBI:50058"/>
        <dbReference type="ChEBI" id="CHEBI:57856"/>
        <dbReference type="ChEBI" id="CHEBI:57925"/>
        <dbReference type="ChEBI" id="CHEBI:59789"/>
        <dbReference type="ChEBI" id="CHEBI:183640"/>
        <dbReference type="EC" id="2.1.1.137"/>
    </reaction>
</comment>
<name>A0A562V6B7_9BACT</name>
<keyword evidence="11" id="KW-1185">Reference proteome</keyword>
<evidence type="ECO:0000259" key="9">
    <source>
        <dbReference type="Pfam" id="PF13847"/>
    </source>
</evidence>
<evidence type="ECO:0000256" key="3">
    <source>
        <dbReference type="ARBA" id="ARBA00034487"/>
    </source>
</evidence>
<keyword evidence="1 10" id="KW-0808">Transferase</keyword>
<evidence type="ECO:0000313" key="11">
    <source>
        <dbReference type="Proteomes" id="UP000319449"/>
    </source>
</evidence>
<evidence type="ECO:0000313" key="10">
    <source>
        <dbReference type="EMBL" id="TWJ13413.1"/>
    </source>
</evidence>
<dbReference type="InterPro" id="IPR026669">
    <property type="entry name" value="Arsenite_MeTrfase-like"/>
</dbReference>
<protein>
    <recommendedName>
        <fullName evidence="5">Arsenite methyltransferase</fullName>
        <ecNumber evidence="4">2.1.1.137</ecNumber>
    </recommendedName>
</protein>
<dbReference type="EMBL" id="VLLN01000040">
    <property type="protein sequence ID" value="TWJ13413.1"/>
    <property type="molecule type" value="Genomic_DNA"/>
</dbReference>
<reference evidence="10 11" key="1">
    <citation type="submission" date="2019-07" db="EMBL/GenBank/DDBJ databases">
        <title>Genomic Encyclopedia of Archaeal and Bacterial Type Strains, Phase II (KMG-II): from individual species to whole genera.</title>
        <authorList>
            <person name="Goeker M."/>
        </authorList>
    </citation>
    <scope>NUCLEOTIDE SEQUENCE [LARGE SCALE GENOMIC DNA]</scope>
    <source>
        <strain evidence="10 11">ATCC BAA-1139</strain>
    </source>
</reference>
<dbReference type="AlphaFoldDB" id="A0A562V6B7"/>
<dbReference type="OrthoDB" id="9765084at2"/>
<comment type="catalytic activity">
    <reaction evidence="6">
        <text>arsenic triglutathione + [thioredoxin]-dithiol + S-adenosyl-L-methionine + 2 H2O = methylarsonous acid + [thioredoxin]-disulfide + 3 glutathione + S-adenosyl-L-homocysteine + H(+)</text>
        <dbReference type="Rhea" id="RHEA:69460"/>
        <dbReference type="Rhea" id="RHEA-COMP:10698"/>
        <dbReference type="Rhea" id="RHEA-COMP:10700"/>
        <dbReference type="ChEBI" id="CHEBI:15377"/>
        <dbReference type="ChEBI" id="CHEBI:15378"/>
        <dbReference type="ChEBI" id="CHEBI:17826"/>
        <dbReference type="ChEBI" id="CHEBI:29950"/>
        <dbReference type="ChEBI" id="CHEBI:50058"/>
        <dbReference type="ChEBI" id="CHEBI:57856"/>
        <dbReference type="ChEBI" id="CHEBI:57925"/>
        <dbReference type="ChEBI" id="CHEBI:59789"/>
        <dbReference type="ChEBI" id="CHEBI:183640"/>
        <dbReference type="EC" id="2.1.1.137"/>
    </reaction>
</comment>
<dbReference type="PANTHER" id="PTHR43675">
    <property type="entry name" value="ARSENITE METHYLTRANSFERASE"/>
    <property type="match status" value="1"/>
</dbReference>
<accession>A0A562V6B7</accession>
<dbReference type="InterPro" id="IPR029063">
    <property type="entry name" value="SAM-dependent_MTases_sf"/>
</dbReference>
<dbReference type="SUPFAM" id="SSF53335">
    <property type="entry name" value="S-adenosyl-L-methionine-dependent methyltransferases"/>
    <property type="match status" value="1"/>
</dbReference>
<keyword evidence="10" id="KW-0489">Methyltransferase</keyword>
<dbReference type="GO" id="GO:0032259">
    <property type="term" value="P:methylation"/>
    <property type="evidence" value="ECO:0007669"/>
    <property type="project" value="UniProtKB-KW"/>
</dbReference>
<evidence type="ECO:0000256" key="4">
    <source>
        <dbReference type="ARBA" id="ARBA00034521"/>
    </source>
</evidence>
<comment type="similarity">
    <text evidence="3">Belongs to the methyltransferase superfamily. Arsenite methyltransferase family.</text>
</comment>
<dbReference type="Pfam" id="PF13847">
    <property type="entry name" value="Methyltransf_31"/>
    <property type="match status" value="1"/>
</dbReference>
<dbReference type="RefSeq" id="WP_145025823.1">
    <property type="nucleotide sequence ID" value="NZ_VLLN01000040.1"/>
</dbReference>
<keyword evidence="2" id="KW-0949">S-adenosyl-L-methionine</keyword>
<gene>
    <name evidence="10" type="ORF">JN12_03851</name>
</gene>
<evidence type="ECO:0000256" key="1">
    <source>
        <dbReference type="ARBA" id="ARBA00022679"/>
    </source>
</evidence>
<evidence type="ECO:0000256" key="5">
    <source>
        <dbReference type="ARBA" id="ARBA00034545"/>
    </source>
</evidence>
<sequence>MEKFALKNDATALEKVKEYYGKILTGTKDLKTSACCSIDAVPEHHRRILAEIDGEILDRFYGCGSPIPPAIEGCTVLDLGCGTGRDVYLASRLVGEDGFVIGVDMTDEQLEVARRHRTSQTKRFGFARPNVDFRQGYIEDLASLGIADNSVDVVISNCVVNLSPDKERVFAEIFRVLKPGGELYFSDVFSGRRIPERLRNDPLLYGECLSGALYIEDFRRLLARLGCPDYRVVSKRRISLDNPEVEAQAGMIDFYSMTVRAFKLPGLEDICEDYGQTATYLGTIAGMPHRFPLDDHHLFIAGKPMLVCGNTAAMVGETRFARHFRVTGDRTHHFGPFACAPAAAKEAGGDPCSGGACC</sequence>
<proteinExistence type="inferred from homology"/>
<feature type="domain" description="Methyltransferase" evidence="9">
    <location>
        <begin position="72"/>
        <end position="224"/>
    </location>
</feature>
<dbReference type="Gene3D" id="3.40.50.150">
    <property type="entry name" value="Vaccinia Virus protein VP39"/>
    <property type="match status" value="1"/>
</dbReference>
<evidence type="ECO:0000256" key="7">
    <source>
        <dbReference type="ARBA" id="ARBA00047943"/>
    </source>
</evidence>
<evidence type="ECO:0000256" key="6">
    <source>
        <dbReference type="ARBA" id="ARBA00047941"/>
    </source>
</evidence>
<comment type="catalytic activity">
    <reaction evidence="7">
        <text>arsenic triglutathione + 2 [thioredoxin]-dithiol + 2 S-adenosyl-L-methionine + H2O = dimethylarsinous acid + 2 [thioredoxin]-disulfide + 3 glutathione + 2 S-adenosyl-L-homocysteine + 2 H(+)</text>
        <dbReference type="Rhea" id="RHEA:69464"/>
        <dbReference type="Rhea" id="RHEA-COMP:10698"/>
        <dbReference type="Rhea" id="RHEA-COMP:10700"/>
        <dbReference type="ChEBI" id="CHEBI:15377"/>
        <dbReference type="ChEBI" id="CHEBI:15378"/>
        <dbReference type="ChEBI" id="CHEBI:23808"/>
        <dbReference type="ChEBI" id="CHEBI:29950"/>
        <dbReference type="ChEBI" id="CHEBI:50058"/>
        <dbReference type="ChEBI" id="CHEBI:57856"/>
        <dbReference type="ChEBI" id="CHEBI:57925"/>
        <dbReference type="ChEBI" id="CHEBI:59789"/>
        <dbReference type="ChEBI" id="CHEBI:183640"/>
        <dbReference type="EC" id="2.1.1.137"/>
    </reaction>
</comment>
<dbReference type="PANTHER" id="PTHR43675:SF8">
    <property type="entry name" value="ARSENITE METHYLTRANSFERASE"/>
    <property type="match status" value="1"/>
</dbReference>